<dbReference type="GO" id="GO:0031417">
    <property type="term" value="C:NatC complex"/>
    <property type="evidence" value="ECO:0007669"/>
    <property type="project" value="InterPro"/>
</dbReference>
<reference evidence="7 8" key="2">
    <citation type="journal article" date="2012" name="PLoS Pathog.">
        <title>Diverse lifestyles and strategies of plant pathogenesis encoded in the genomes of eighteen Dothideomycetes fungi.</title>
        <authorList>
            <person name="Ohm R.A."/>
            <person name="Feau N."/>
            <person name="Henrissat B."/>
            <person name="Schoch C.L."/>
            <person name="Horwitz B.A."/>
            <person name="Barry K.W."/>
            <person name="Condon B.J."/>
            <person name="Copeland A.C."/>
            <person name="Dhillon B."/>
            <person name="Glaser F."/>
            <person name="Hesse C.N."/>
            <person name="Kosti I."/>
            <person name="LaButti K."/>
            <person name="Lindquist E.A."/>
            <person name="Lucas S."/>
            <person name="Salamov A.A."/>
            <person name="Bradshaw R.E."/>
            <person name="Ciuffetti L."/>
            <person name="Hamelin R.C."/>
            <person name="Kema G.H.J."/>
            <person name="Lawrence C."/>
            <person name="Scott J.A."/>
            <person name="Spatafora J.W."/>
            <person name="Turgeon B.G."/>
            <person name="de Wit P.J.G.M."/>
            <person name="Zhong S."/>
            <person name="Goodwin S.B."/>
            <person name="Grigoriev I.V."/>
        </authorList>
    </citation>
    <scope>NUCLEOTIDE SEQUENCE [LARGE SCALE GENOMIC DNA]</scope>
    <source>
        <strain evidence="8">NZE10 / CBS 128990</strain>
    </source>
</reference>
<reference evidence="8" key="1">
    <citation type="journal article" date="2012" name="PLoS Genet.">
        <title>The genomes of the fungal plant pathogens Cladosporium fulvum and Dothistroma septosporum reveal adaptation to different hosts and lifestyles but also signatures of common ancestry.</title>
        <authorList>
            <person name="de Wit P.J.G.M."/>
            <person name="van der Burgt A."/>
            <person name="Oekmen B."/>
            <person name="Stergiopoulos I."/>
            <person name="Abd-Elsalam K.A."/>
            <person name="Aerts A.L."/>
            <person name="Bahkali A.H."/>
            <person name="Beenen H.G."/>
            <person name="Chettri P."/>
            <person name="Cox M.P."/>
            <person name="Datema E."/>
            <person name="de Vries R.P."/>
            <person name="Dhillon B."/>
            <person name="Ganley A.R."/>
            <person name="Griffiths S.A."/>
            <person name="Guo Y."/>
            <person name="Hamelin R.C."/>
            <person name="Henrissat B."/>
            <person name="Kabir M.S."/>
            <person name="Jashni M.K."/>
            <person name="Kema G."/>
            <person name="Klaubauf S."/>
            <person name="Lapidus A."/>
            <person name="Levasseur A."/>
            <person name="Lindquist E."/>
            <person name="Mehrabi R."/>
            <person name="Ohm R.A."/>
            <person name="Owen T.J."/>
            <person name="Salamov A."/>
            <person name="Schwelm A."/>
            <person name="Schijlen E."/>
            <person name="Sun H."/>
            <person name="van den Burg H.A."/>
            <person name="van Ham R.C.H.J."/>
            <person name="Zhang S."/>
            <person name="Goodwin S.B."/>
            <person name="Grigoriev I.V."/>
            <person name="Collemare J."/>
            <person name="Bradshaw R.E."/>
        </authorList>
    </citation>
    <scope>NUCLEOTIDE SEQUENCE [LARGE SCALE GENOMIC DNA]</scope>
    <source>
        <strain evidence="8">NZE10 / CBS 128990</strain>
    </source>
</reference>
<evidence type="ECO:0000256" key="3">
    <source>
        <dbReference type="ARBA" id="ARBA00022490"/>
    </source>
</evidence>
<comment type="subcellular location">
    <subcellularLocation>
        <location evidence="1">Cytoplasm</location>
    </subcellularLocation>
</comment>
<protein>
    <submittedName>
        <fullName evidence="7">Uncharacterized protein</fullName>
    </submittedName>
</protein>
<proteinExistence type="inferred from homology"/>
<accession>N1PYL7</accession>
<gene>
    <name evidence="7" type="ORF">DOTSEDRAFT_69305</name>
</gene>
<dbReference type="EMBL" id="KB446536">
    <property type="protein sequence ID" value="EME47329.1"/>
    <property type="molecule type" value="Genomic_DNA"/>
</dbReference>
<evidence type="ECO:0000313" key="7">
    <source>
        <dbReference type="EMBL" id="EME47329.1"/>
    </source>
</evidence>
<evidence type="ECO:0000259" key="6">
    <source>
        <dbReference type="Pfam" id="PF25789"/>
    </source>
</evidence>
<evidence type="ECO:0000256" key="2">
    <source>
        <dbReference type="ARBA" id="ARBA00006289"/>
    </source>
</evidence>
<dbReference type="Proteomes" id="UP000016933">
    <property type="component" value="Unassembled WGS sequence"/>
</dbReference>
<dbReference type="AlphaFoldDB" id="N1PYL7"/>
<evidence type="ECO:0000259" key="5">
    <source>
        <dbReference type="Pfam" id="PF04112"/>
    </source>
</evidence>
<dbReference type="Pfam" id="PF04112">
    <property type="entry name" value="Mak10"/>
    <property type="match status" value="1"/>
</dbReference>
<keyword evidence="8" id="KW-1185">Reference proteome</keyword>
<feature type="region of interest" description="Disordered" evidence="4">
    <location>
        <begin position="1"/>
        <end position="34"/>
    </location>
</feature>
<dbReference type="InterPro" id="IPR057982">
    <property type="entry name" value="TPR_NAA35"/>
</dbReference>
<feature type="compositionally biased region" description="Basic and acidic residues" evidence="4">
    <location>
        <begin position="1"/>
        <end position="15"/>
    </location>
</feature>
<keyword evidence="3" id="KW-0963">Cytoplasm</keyword>
<dbReference type="OrthoDB" id="269405at2759"/>
<feature type="domain" description="NAA35-like N-terminal" evidence="5">
    <location>
        <begin position="77"/>
        <end position="247"/>
    </location>
</feature>
<sequence>MPGDGRASDAARLDNDSIDSSNNGEDDLSNEATAGARLQVETRLRQEAAQMRSSPSCTRSIRDVTSEFVAASQQLPPGELVKDDFFTLFEAVGALEIMDPKMDSGYIEEGDPFEPEFDVAAGHDLEEVLWIMDELLCLEMAFHQGYPLSQNVFTSLHVFRLLDPENKHPYHFARDGGLAANNAQLDSNEEALRHGFVHVVLEAYCIGLIKCVELALQAIQSQTYYEEEDFVTYLFGRELLPNLMPEESRIRLIDANNWIHEREKILGEDRTAALLSRIQSRLSMLLAMAAVESYSHIKISVMSYLGHDLARPTPDAFSQKVQRQLATSTPPRPQPSIAWSEACDLWAQLCDDLLAVEKVATSELRRNPQSLLRAVWAFGYRNPHPNTYARAKLQEILTINEAVAGDTPHHELLLTDIRDLVLPGCETTDPASFEVELPSDSRYRSSEIMNDFMNIVYGDWLNLYCIACQNRCRMRRCFAQALMSWSKLLEVAPEYDRKLNQIRSHGVIMGDDGKKKHFNPLTHWTRHHFQQLACWVIQLGFETDIYLPDECYTMYQLLRTTIVSAADGQMRPMASLTNKMLEDLALVDQRQTAGLVENAARQMIWLEQYTKSLRYIEAITLRQDIDYSLASALAWMFSLLKHMGVTAVPTRSIVEAQMRQEARLKPFMNMTAKEKAKVFRADFMLQASRCSSGISIDEKYIVRMCAVIETNKKIILEGIARLARLATDAMAAGTERQWAEELQLLKRTAFDMGINAQRILQICQAHGSIDFDKDKEYSEFIKMTISPAEQRQHTWWVVPQISEKKR</sequence>
<dbReference type="InterPro" id="IPR057983">
    <property type="entry name" value="NAA35-like_N"/>
</dbReference>
<comment type="similarity">
    <text evidence="2">Belongs to the MAK10 family.</text>
</comment>
<feature type="domain" description="NAA35-like TPR repeats" evidence="6">
    <location>
        <begin position="369"/>
        <end position="671"/>
    </location>
</feature>
<dbReference type="OMA" id="NNWIHER"/>
<dbReference type="eggNOG" id="KOG2343">
    <property type="taxonomic scope" value="Eukaryota"/>
</dbReference>
<dbReference type="PANTHER" id="PTHR21373:SF0">
    <property type="entry name" value="N-ALPHA-ACETYLTRANSFERASE 35, NATC AUXILIARY SUBUNIT"/>
    <property type="match status" value="1"/>
</dbReference>
<evidence type="ECO:0000256" key="1">
    <source>
        <dbReference type="ARBA" id="ARBA00004496"/>
    </source>
</evidence>
<evidence type="ECO:0000256" key="4">
    <source>
        <dbReference type="SAM" id="MobiDB-lite"/>
    </source>
</evidence>
<dbReference type="InterPro" id="IPR007244">
    <property type="entry name" value="Naa35_N"/>
</dbReference>
<dbReference type="Pfam" id="PF25789">
    <property type="entry name" value="TPR_NAA35"/>
    <property type="match status" value="1"/>
</dbReference>
<organism evidence="7 8">
    <name type="scientific">Dothistroma septosporum (strain NZE10 / CBS 128990)</name>
    <name type="common">Red band needle blight fungus</name>
    <name type="synonym">Mycosphaerella pini</name>
    <dbReference type="NCBI Taxonomy" id="675120"/>
    <lineage>
        <taxon>Eukaryota</taxon>
        <taxon>Fungi</taxon>
        <taxon>Dikarya</taxon>
        <taxon>Ascomycota</taxon>
        <taxon>Pezizomycotina</taxon>
        <taxon>Dothideomycetes</taxon>
        <taxon>Dothideomycetidae</taxon>
        <taxon>Mycosphaerellales</taxon>
        <taxon>Mycosphaerellaceae</taxon>
        <taxon>Dothistroma</taxon>
    </lineage>
</organism>
<dbReference type="STRING" id="675120.N1PYL7"/>
<name>N1PYL7_DOTSN</name>
<evidence type="ECO:0000313" key="8">
    <source>
        <dbReference type="Proteomes" id="UP000016933"/>
    </source>
</evidence>
<dbReference type="HOGENOM" id="CLU_011757_0_0_1"/>
<dbReference type="PANTHER" id="PTHR21373">
    <property type="entry name" value="GLUCOSE REPRESSIBLE PROTEIN MAK10"/>
    <property type="match status" value="1"/>
</dbReference>